<protein>
    <submittedName>
        <fullName evidence="2">Transcriptional regulator</fullName>
    </submittedName>
</protein>
<sequence>MAEVYVSGQIVSADLFEDNRLACMWSLQIGNIFT</sequence>
<keyword evidence="1" id="KW-1185">Reference proteome</keyword>
<evidence type="ECO:0000313" key="1">
    <source>
        <dbReference type="Proteomes" id="UP000095283"/>
    </source>
</evidence>
<reference evidence="2" key="1">
    <citation type="submission" date="2016-11" db="UniProtKB">
        <authorList>
            <consortium name="WormBaseParasite"/>
        </authorList>
    </citation>
    <scope>IDENTIFICATION</scope>
</reference>
<evidence type="ECO:0000313" key="2">
    <source>
        <dbReference type="WBParaSite" id="Hba_07897"/>
    </source>
</evidence>
<name>A0A1I7WRT8_HETBA</name>
<dbReference type="Proteomes" id="UP000095283">
    <property type="component" value="Unplaced"/>
</dbReference>
<dbReference type="WBParaSite" id="Hba_07897">
    <property type="protein sequence ID" value="Hba_07897"/>
    <property type="gene ID" value="Hba_07897"/>
</dbReference>
<organism evidence="1 2">
    <name type="scientific">Heterorhabditis bacteriophora</name>
    <name type="common">Entomopathogenic nematode worm</name>
    <dbReference type="NCBI Taxonomy" id="37862"/>
    <lineage>
        <taxon>Eukaryota</taxon>
        <taxon>Metazoa</taxon>
        <taxon>Ecdysozoa</taxon>
        <taxon>Nematoda</taxon>
        <taxon>Chromadorea</taxon>
        <taxon>Rhabditida</taxon>
        <taxon>Rhabditina</taxon>
        <taxon>Rhabditomorpha</taxon>
        <taxon>Strongyloidea</taxon>
        <taxon>Heterorhabditidae</taxon>
        <taxon>Heterorhabditis</taxon>
    </lineage>
</organism>
<accession>A0A1I7WRT8</accession>
<dbReference type="AlphaFoldDB" id="A0A1I7WRT8"/>
<proteinExistence type="predicted"/>